<dbReference type="AlphaFoldDB" id="A0A433QTF0"/>
<gene>
    <name evidence="2" type="ORF">BC938DRAFT_473459</name>
</gene>
<name>A0A433QTF0_9FUNG</name>
<reference evidence="2 3" key="1">
    <citation type="journal article" date="2018" name="New Phytol.">
        <title>Phylogenomics of Endogonaceae and evolution of mycorrhizas within Mucoromycota.</title>
        <authorList>
            <person name="Chang Y."/>
            <person name="Desiro A."/>
            <person name="Na H."/>
            <person name="Sandor L."/>
            <person name="Lipzen A."/>
            <person name="Clum A."/>
            <person name="Barry K."/>
            <person name="Grigoriev I.V."/>
            <person name="Martin F.M."/>
            <person name="Stajich J.E."/>
            <person name="Smith M.E."/>
            <person name="Bonito G."/>
            <person name="Spatafora J.W."/>
        </authorList>
    </citation>
    <scope>NUCLEOTIDE SEQUENCE [LARGE SCALE GENOMIC DNA]</scope>
    <source>
        <strain evidence="2 3">AD002</strain>
    </source>
</reference>
<keyword evidence="3" id="KW-1185">Reference proteome</keyword>
<dbReference type="EMBL" id="RBNJ01001576">
    <property type="protein sequence ID" value="RUS33026.1"/>
    <property type="molecule type" value="Genomic_DNA"/>
</dbReference>
<accession>A0A433QTF0</accession>
<evidence type="ECO:0000256" key="1">
    <source>
        <dbReference type="SAM" id="Coils"/>
    </source>
</evidence>
<keyword evidence="1" id="KW-0175">Coiled coil</keyword>
<organism evidence="2 3">
    <name type="scientific">Jimgerdemannia flammicorona</name>
    <dbReference type="NCBI Taxonomy" id="994334"/>
    <lineage>
        <taxon>Eukaryota</taxon>
        <taxon>Fungi</taxon>
        <taxon>Fungi incertae sedis</taxon>
        <taxon>Mucoromycota</taxon>
        <taxon>Mucoromycotina</taxon>
        <taxon>Endogonomycetes</taxon>
        <taxon>Endogonales</taxon>
        <taxon>Endogonaceae</taxon>
        <taxon>Jimgerdemannia</taxon>
    </lineage>
</organism>
<feature type="coiled-coil region" evidence="1">
    <location>
        <begin position="29"/>
        <end position="64"/>
    </location>
</feature>
<sequence>MTTGPDDTTADDVAVGGIQLLDDAENGIEVNTDEKVEAEEIEAEEAEAEEVEAEEAEAEDIKVNDTKVEVTKPEDDEEKVVIGDRLILETVWVSVVDSVQVKIELAWLQ</sequence>
<dbReference type="Proteomes" id="UP000274822">
    <property type="component" value="Unassembled WGS sequence"/>
</dbReference>
<comment type="caution">
    <text evidence="2">The sequence shown here is derived from an EMBL/GenBank/DDBJ whole genome shotgun (WGS) entry which is preliminary data.</text>
</comment>
<evidence type="ECO:0000313" key="3">
    <source>
        <dbReference type="Proteomes" id="UP000274822"/>
    </source>
</evidence>
<proteinExistence type="predicted"/>
<evidence type="ECO:0000313" key="2">
    <source>
        <dbReference type="EMBL" id="RUS33026.1"/>
    </source>
</evidence>
<protein>
    <submittedName>
        <fullName evidence="2">Uncharacterized protein</fullName>
    </submittedName>
</protein>